<protein>
    <submittedName>
        <fullName evidence="1">Uncharacterized protein</fullName>
    </submittedName>
</protein>
<accession>A0ACB7IXD5</accession>
<name>A0ACB7IXD5_PLECO</name>
<dbReference type="EMBL" id="WQMT02000005">
    <property type="protein sequence ID" value="KAG9222288.1"/>
    <property type="molecule type" value="Genomic_DNA"/>
</dbReference>
<reference evidence="1 2" key="1">
    <citation type="journal article" date="2021" name="Appl. Environ. Microbiol.">
        <title>Genetic linkage and physical mapping for an oyster mushroom Pleurotus cornucopiae and QTL analysis for the trait cap color.</title>
        <authorList>
            <person name="Zhang Y."/>
            <person name="Gao W."/>
            <person name="Sonnenberg A."/>
            <person name="Chen Q."/>
            <person name="Zhang J."/>
            <person name="Huang C."/>
        </authorList>
    </citation>
    <scope>NUCLEOTIDE SEQUENCE [LARGE SCALE GENOMIC DNA]</scope>
    <source>
        <strain evidence="1">CCMSSC00406</strain>
    </source>
</reference>
<proteinExistence type="predicted"/>
<evidence type="ECO:0000313" key="2">
    <source>
        <dbReference type="Proteomes" id="UP000824881"/>
    </source>
</evidence>
<sequence>MSLSGNPYQAVPSSPSSAENAFNVVSEKSSSNSAFLSSRNLVLISSVATVITSLLSLYTFISAQLTPYHSISHASTGEPLLRRPSTYMNLDKLPVNDSQPHFHPIHSFAHILLQIDTSDPQRKLHENYRKYDSPQGEIYPDDRYFLVSSSTSTIVQFRNLDFRMEKCVLDPTIPSLNVTSPDSGFEPNVRADASSIVDVWMLDNTQELSRHTQWTYAPQRKTLFGSISLHGEGSRRIEFFCPSVSFSTFEFACSSSTPNCHVEFWQRKSNPPSGIYMVQYDSREWIGEVPTAEKV</sequence>
<organism evidence="1 2">
    <name type="scientific">Pleurotus cornucopiae</name>
    <name type="common">Cornucopia mushroom</name>
    <dbReference type="NCBI Taxonomy" id="5321"/>
    <lineage>
        <taxon>Eukaryota</taxon>
        <taxon>Fungi</taxon>
        <taxon>Dikarya</taxon>
        <taxon>Basidiomycota</taxon>
        <taxon>Agaricomycotina</taxon>
        <taxon>Agaricomycetes</taxon>
        <taxon>Agaricomycetidae</taxon>
        <taxon>Agaricales</taxon>
        <taxon>Pleurotineae</taxon>
        <taxon>Pleurotaceae</taxon>
        <taxon>Pleurotus</taxon>
    </lineage>
</organism>
<keyword evidence="2" id="KW-1185">Reference proteome</keyword>
<dbReference type="Proteomes" id="UP000824881">
    <property type="component" value="Unassembled WGS sequence"/>
</dbReference>
<gene>
    <name evidence="1" type="ORF">CCMSSC00406_0006585</name>
</gene>
<evidence type="ECO:0000313" key="1">
    <source>
        <dbReference type="EMBL" id="KAG9222288.1"/>
    </source>
</evidence>
<comment type="caution">
    <text evidence="1">The sequence shown here is derived from an EMBL/GenBank/DDBJ whole genome shotgun (WGS) entry which is preliminary data.</text>
</comment>